<dbReference type="Proteomes" id="UP000483672">
    <property type="component" value="Unassembled WGS sequence"/>
</dbReference>
<evidence type="ECO:0000313" key="1">
    <source>
        <dbReference type="EMBL" id="KAF3221592.1"/>
    </source>
</evidence>
<dbReference type="AlphaFoldDB" id="A0A7C8US24"/>
<gene>
    <name evidence="1" type="ORF">TWF191_007095</name>
</gene>
<accession>A0A7C8US24</accession>
<comment type="caution">
    <text evidence="1">The sequence shown here is derived from an EMBL/GenBank/DDBJ whole genome shotgun (WGS) entry which is preliminary data.</text>
</comment>
<protein>
    <recommendedName>
        <fullName evidence="3">F-box domain-containing protein</fullName>
    </recommendedName>
</protein>
<evidence type="ECO:0008006" key="3">
    <source>
        <dbReference type="Google" id="ProtNLM"/>
    </source>
</evidence>
<dbReference type="Gene3D" id="1.20.1280.50">
    <property type="match status" value="1"/>
</dbReference>
<dbReference type="EMBL" id="WIPF01000042">
    <property type="protein sequence ID" value="KAF3221592.1"/>
    <property type="molecule type" value="Genomic_DNA"/>
</dbReference>
<evidence type="ECO:0000313" key="2">
    <source>
        <dbReference type="Proteomes" id="UP000483672"/>
    </source>
</evidence>
<reference evidence="1 2" key="1">
    <citation type="submission" date="2019-06" db="EMBL/GenBank/DDBJ databases">
        <authorList>
            <person name="Palmer J.M."/>
        </authorList>
    </citation>
    <scope>NUCLEOTIDE SEQUENCE [LARGE SCALE GENOMIC DNA]</scope>
    <source>
        <strain evidence="1 2">TWF191</strain>
    </source>
</reference>
<organism evidence="1 2">
    <name type="scientific">Orbilia oligospora</name>
    <name type="common">Nematode-trapping fungus</name>
    <name type="synonym">Arthrobotrys oligospora</name>
    <dbReference type="NCBI Taxonomy" id="2813651"/>
    <lineage>
        <taxon>Eukaryota</taxon>
        <taxon>Fungi</taxon>
        <taxon>Dikarya</taxon>
        <taxon>Ascomycota</taxon>
        <taxon>Pezizomycotina</taxon>
        <taxon>Orbiliomycetes</taxon>
        <taxon>Orbiliales</taxon>
        <taxon>Orbiliaceae</taxon>
        <taxon>Orbilia</taxon>
    </lineage>
</organism>
<sequence length="472" mass="53959">MEAHSPYGLLMLSAQALWYIVTCSYVKPTPTGVEDMAFKGLSYQCCYSGMLRAWLIRFFTNNLLFRLTVVLIRWTSIEITFYKNALMRGIDGLGWLMGAGHEAVNLAARHQPASPSSLHLVLITITTIRHRETTTMTTAQDVFQLPELLEAVLLQVPPVIVHTTCRLVCKQWQEIIETTPALGHYTKTGLWLPDKVFKNANTEQPLPEPFCAFTPMAIDVLQIYWRKLEAVTVKTLEEDHITEGDESDETSAPTPSRLPVVQKIDSLLKAFDSVCQHIQLLRPGFIYITSKSFTKNWNARIYNSDGEVQAVKNGIPESSDNPTLEIMAQIALSVWNATKSDAYDYNPDGIVPKHEDGEVKAYVLMIVDYKVDKIEPMMKEAKRKDKEELQRQEHRKWAKKAIRFRSDALVEEGYRPLEDDTDEDTWEDQERKAHAAYERIQGTKVFKELIRFGDYPPHRPVIVIRGTNYGYT</sequence>
<name>A0A7C8US24_ORBOL</name>
<proteinExistence type="predicted"/>